<dbReference type="OrthoDB" id="389074at2"/>
<feature type="modified residue" description="N6-(pyridoxal phosphate)lysine" evidence="5">
    <location>
        <position position="199"/>
    </location>
</feature>
<dbReference type="InterPro" id="IPR015421">
    <property type="entry name" value="PyrdxlP-dep_Trfase_major"/>
</dbReference>
<keyword evidence="3 5" id="KW-0663">Pyridoxal phosphate</keyword>
<dbReference type="InterPro" id="IPR015422">
    <property type="entry name" value="PyrdxlP-dep_Trfase_small"/>
</dbReference>
<dbReference type="InterPro" id="IPR020578">
    <property type="entry name" value="Aminotrans_V_PyrdxlP_BS"/>
</dbReference>
<keyword evidence="10" id="KW-1185">Reference proteome</keyword>
<evidence type="ECO:0000256" key="2">
    <source>
        <dbReference type="ARBA" id="ARBA00009236"/>
    </source>
</evidence>
<evidence type="ECO:0000256" key="5">
    <source>
        <dbReference type="PIRSR" id="PIRSR000524-50"/>
    </source>
</evidence>
<evidence type="ECO:0000256" key="4">
    <source>
        <dbReference type="PIRSR" id="PIRSR000524-1"/>
    </source>
</evidence>
<dbReference type="InterPro" id="IPR015424">
    <property type="entry name" value="PyrdxlP-dep_Trfase"/>
</dbReference>
<name>A0A1I3HY04_9RHOB</name>
<dbReference type="AlphaFoldDB" id="A0A1I3HY04"/>
<accession>A0A1I3HY04</accession>
<evidence type="ECO:0000259" key="8">
    <source>
        <dbReference type="Pfam" id="PF00266"/>
    </source>
</evidence>
<keyword evidence="9" id="KW-0670">Pyruvate</keyword>
<dbReference type="GO" id="GO:0019265">
    <property type="term" value="P:glycine biosynthetic process, by transamination of glyoxylate"/>
    <property type="evidence" value="ECO:0007669"/>
    <property type="project" value="TreeGrafter"/>
</dbReference>
<evidence type="ECO:0000256" key="7">
    <source>
        <dbReference type="RuleBase" id="RU004504"/>
    </source>
</evidence>
<dbReference type="GO" id="GO:0008453">
    <property type="term" value="F:alanine-glyoxylate transaminase activity"/>
    <property type="evidence" value="ECO:0007669"/>
    <property type="project" value="TreeGrafter"/>
</dbReference>
<gene>
    <name evidence="9" type="ORF">SAMN05216258_106228</name>
</gene>
<proteinExistence type="inferred from homology"/>
<organism evidence="9 10">
    <name type="scientific">Albimonas pacifica</name>
    <dbReference type="NCBI Taxonomy" id="1114924"/>
    <lineage>
        <taxon>Bacteria</taxon>
        <taxon>Pseudomonadati</taxon>
        <taxon>Pseudomonadota</taxon>
        <taxon>Alphaproteobacteria</taxon>
        <taxon>Rhodobacterales</taxon>
        <taxon>Paracoccaceae</taxon>
        <taxon>Albimonas</taxon>
    </lineage>
</organism>
<dbReference type="Gene3D" id="3.90.1150.10">
    <property type="entry name" value="Aspartate Aminotransferase, domain 1"/>
    <property type="match status" value="1"/>
</dbReference>
<dbReference type="PIRSF" id="PIRSF000524">
    <property type="entry name" value="SPT"/>
    <property type="match status" value="1"/>
</dbReference>
<evidence type="ECO:0000256" key="6">
    <source>
        <dbReference type="RuleBase" id="RU004075"/>
    </source>
</evidence>
<dbReference type="Gene3D" id="3.40.640.10">
    <property type="entry name" value="Type I PLP-dependent aspartate aminotransferase-like (Major domain)"/>
    <property type="match status" value="1"/>
</dbReference>
<dbReference type="Pfam" id="PF00266">
    <property type="entry name" value="Aminotran_5"/>
    <property type="match status" value="1"/>
</dbReference>
<dbReference type="FunFam" id="3.90.1150.10:FF:000204">
    <property type="entry name" value="Hypothetical aminotransferase"/>
    <property type="match status" value="1"/>
</dbReference>
<dbReference type="PANTHER" id="PTHR21152">
    <property type="entry name" value="AMINOTRANSFERASE CLASS V"/>
    <property type="match status" value="1"/>
</dbReference>
<evidence type="ECO:0000256" key="1">
    <source>
        <dbReference type="ARBA" id="ARBA00001933"/>
    </source>
</evidence>
<protein>
    <submittedName>
        <fullName evidence="9">Alanine-glyoxylate transaminase / serine-glyoxylate transaminase / serine-pyruvate transaminase</fullName>
    </submittedName>
</protein>
<dbReference type="Proteomes" id="UP000199377">
    <property type="component" value="Unassembled WGS sequence"/>
</dbReference>
<comment type="similarity">
    <text evidence="2 6">Belongs to the class-V pyridoxal-phosphate-dependent aminotransferase family.</text>
</comment>
<reference evidence="9 10" key="1">
    <citation type="submission" date="2016-10" db="EMBL/GenBank/DDBJ databases">
        <authorList>
            <person name="de Groot N.N."/>
        </authorList>
    </citation>
    <scope>NUCLEOTIDE SEQUENCE [LARGE SCALE GENOMIC DNA]</scope>
    <source>
        <strain evidence="9 10">CGMCC 1.11030</strain>
    </source>
</reference>
<dbReference type="GO" id="GO:0004760">
    <property type="term" value="F:L-serine-pyruvate transaminase activity"/>
    <property type="evidence" value="ECO:0007669"/>
    <property type="project" value="TreeGrafter"/>
</dbReference>
<dbReference type="PROSITE" id="PS00595">
    <property type="entry name" value="AA_TRANSFER_CLASS_5"/>
    <property type="match status" value="1"/>
</dbReference>
<dbReference type="InterPro" id="IPR024169">
    <property type="entry name" value="SP_NH2Trfase/AEP_transaminase"/>
</dbReference>
<evidence type="ECO:0000256" key="3">
    <source>
        <dbReference type="ARBA" id="ARBA00022898"/>
    </source>
</evidence>
<dbReference type="PANTHER" id="PTHR21152:SF40">
    <property type="entry name" value="ALANINE--GLYOXYLATE AMINOTRANSFERASE"/>
    <property type="match status" value="1"/>
</dbReference>
<evidence type="ECO:0000313" key="10">
    <source>
        <dbReference type="Proteomes" id="UP000199377"/>
    </source>
</evidence>
<comment type="cofactor">
    <cofactor evidence="1 5 7">
        <name>pyridoxal 5'-phosphate</name>
        <dbReference type="ChEBI" id="CHEBI:597326"/>
    </cofactor>
</comment>
<feature type="domain" description="Aminotransferase class V" evidence="8">
    <location>
        <begin position="45"/>
        <end position="336"/>
    </location>
</feature>
<feature type="binding site" evidence="4">
    <location>
        <position position="349"/>
    </location>
    <ligand>
        <name>substrate</name>
    </ligand>
</feature>
<sequence>MSLANGRHFLAIPGPSVMPDRVLNAMHRGAPNIYEGAIVSLVDGLADDLRKVARSKDAGVAIYTCNGHGAWEAAIANLFSKGDRILTLDCGRFAEGWAQTAQGMGVDAQVVMTGDRGPVPPEQLEALLRADKAHEIKAVMVVQVDTASSACNDIPALRRAIDAAGHPALFMVDCIASLGSEPFEFDDWGVDVMVAGSQKGLMTPPGLAFCFVGPKAWEHRGELVSVYWDWRPRIRPEMPYQRFGGTAPTHHLFGLREALDMLLEEGIETAWARHRAMGDAVRAAVAGWSEGMNDGPMEFNVVDPAARSNAVTTILTRGFEPKKLRALCESEMNVTLGIGLGRFAQTSFRIGHMGWLNPPMVMGVLGAVESALEAMEVPHGPGLAAAAQSLGRAMRKAA</sequence>
<dbReference type="STRING" id="1114924.SAMN05216258_106228"/>
<dbReference type="SUPFAM" id="SSF53383">
    <property type="entry name" value="PLP-dependent transferases"/>
    <property type="match status" value="1"/>
</dbReference>
<dbReference type="EMBL" id="FOQH01000006">
    <property type="protein sequence ID" value="SFI40469.1"/>
    <property type="molecule type" value="Genomic_DNA"/>
</dbReference>
<dbReference type="RefSeq" id="WP_092860614.1">
    <property type="nucleotide sequence ID" value="NZ_FOQH01000006.1"/>
</dbReference>
<dbReference type="InterPro" id="IPR000192">
    <property type="entry name" value="Aminotrans_V_dom"/>
</dbReference>
<evidence type="ECO:0000313" key="9">
    <source>
        <dbReference type="EMBL" id="SFI40469.1"/>
    </source>
</evidence>